<dbReference type="Pfam" id="PF02469">
    <property type="entry name" value="Fasciclin"/>
    <property type="match status" value="1"/>
</dbReference>
<dbReference type="InterPro" id="IPR050904">
    <property type="entry name" value="Adhesion/Biosynth-related"/>
</dbReference>
<dbReference type="GeneID" id="63781603"/>
<evidence type="ECO:0000259" key="1">
    <source>
        <dbReference type="PROSITE" id="PS50213"/>
    </source>
</evidence>
<organism evidence="2 3">
    <name type="scientific">Pseudomassariella vexata</name>
    <dbReference type="NCBI Taxonomy" id="1141098"/>
    <lineage>
        <taxon>Eukaryota</taxon>
        <taxon>Fungi</taxon>
        <taxon>Dikarya</taxon>
        <taxon>Ascomycota</taxon>
        <taxon>Pezizomycotina</taxon>
        <taxon>Sordariomycetes</taxon>
        <taxon>Xylariomycetidae</taxon>
        <taxon>Amphisphaeriales</taxon>
        <taxon>Pseudomassariaceae</taxon>
        <taxon>Pseudomassariella</taxon>
    </lineage>
</organism>
<dbReference type="PANTHER" id="PTHR10900">
    <property type="entry name" value="PERIOSTIN-RELATED"/>
    <property type="match status" value="1"/>
</dbReference>
<dbReference type="GO" id="GO:0050839">
    <property type="term" value="F:cell adhesion molecule binding"/>
    <property type="evidence" value="ECO:0007669"/>
    <property type="project" value="TreeGrafter"/>
</dbReference>
<protein>
    <submittedName>
        <fullName evidence="2">FAS1 domain-containing protein</fullName>
    </submittedName>
</protein>
<dbReference type="InterPro" id="IPR000782">
    <property type="entry name" value="FAS1_domain"/>
</dbReference>
<evidence type="ECO:0000313" key="2">
    <source>
        <dbReference type="EMBL" id="ORY58838.1"/>
    </source>
</evidence>
<name>A0A1Y2DHX5_9PEZI</name>
<dbReference type="Proteomes" id="UP000193689">
    <property type="component" value="Unassembled WGS sequence"/>
</dbReference>
<reference evidence="2 3" key="1">
    <citation type="submission" date="2016-07" db="EMBL/GenBank/DDBJ databases">
        <title>Pervasive Adenine N6-methylation of Active Genes in Fungi.</title>
        <authorList>
            <consortium name="DOE Joint Genome Institute"/>
            <person name="Mondo S.J."/>
            <person name="Dannebaum R.O."/>
            <person name="Kuo R.C."/>
            <person name="Labutti K."/>
            <person name="Haridas S."/>
            <person name="Kuo A."/>
            <person name="Salamov A."/>
            <person name="Ahrendt S.R."/>
            <person name="Lipzen A."/>
            <person name="Sullivan W."/>
            <person name="Andreopoulos W.B."/>
            <person name="Clum A."/>
            <person name="Lindquist E."/>
            <person name="Daum C."/>
            <person name="Ramamoorthy G.K."/>
            <person name="Gryganskyi A."/>
            <person name="Culley D."/>
            <person name="Magnuson J.K."/>
            <person name="James T.Y."/>
            <person name="O'Malley M.A."/>
            <person name="Stajich J.E."/>
            <person name="Spatafora J.W."/>
            <person name="Visel A."/>
            <person name="Grigoriev I.V."/>
        </authorList>
    </citation>
    <scope>NUCLEOTIDE SEQUENCE [LARGE SCALE GENOMIC DNA]</scope>
    <source>
        <strain evidence="2 3">CBS 129021</strain>
    </source>
</reference>
<dbReference type="RefSeq" id="XP_040711650.1">
    <property type="nucleotide sequence ID" value="XM_040865391.1"/>
</dbReference>
<gene>
    <name evidence="2" type="ORF">BCR38DRAFT_527366</name>
</gene>
<dbReference type="EMBL" id="MCFJ01000015">
    <property type="protein sequence ID" value="ORY58838.1"/>
    <property type="molecule type" value="Genomic_DNA"/>
</dbReference>
<dbReference type="InterPro" id="IPR036378">
    <property type="entry name" value="FAS1_dom_sf"/>
</dbReference>
<dbReference type="InParanoid" id="A0A1Y2DHX5"/>
<dbReference type="GO" id="GO:0030198">
    <property type="term" value="P:extracellular matrix organization"/>
    <property type="evidence" value="ECO:0007669"/>
    <property type="project" value="TreeGrafter"/>
</dbReference>
<dbReference type="GO" id="GO:0007155">
    <property type="term" value="P:cell adhesion"/>
    <property type="evidence" value="ECO:0007669"/>
    <property type="project" value="TreeGrafter"/>
</dbReference>
<dbReference type="STRING" id="1141098.A0A1Y2DHX5"/>
<comment type="caution">
    <text evidence="2">The sequence shown here is derived from an EMBL/GenBank/DDBJ whole genome shotgun (WGS) entry which is preliminary data.</text>
</comment>
<feature type="domain" description="FAS1" evidence="1">
    <location>
        <begin position="44"/>
        <end position="182"/>
    </location>
</feature>
<accession>A0A1Y2DHX5</accession>
<dbReference type="OrthoDB" id="286301at2759"/>
<evidence type="ECO:0000313" key="3">
    <source>
        <dbReference type="Proteomes" id="UP000193689"/>
    </source>
</evidence>
<proteinExistence type="predicted"/>
<keyword evidence="3" id="KW-1185">Reference proteome</keyword>
<dbReference type="PANTHER" id="PTHR10900:SF77">
    <property type="entry name" value="FI19380P1"/>
    <property type="match status" value="1"/>
</dbReference>
<dbReference type="AlphaFoldDB" id="A0A1Y2DHX5"/>
<dbReference type="GO" id="GO:0031012">
    <property type="term" value="C:extracellular matrix"/>
    <property type="evidence" value="ECO:0007669"/>
    <property type="project" value="TreeGrafter"/>
</dbReference>
<sequence>MKLCDIIPIVALCGTVAAESHDRRPLSYAPKPAGQYIVPKPEGTESLLDFIRSRSDLSVLAEVIANSSGFTEAFDTIPTWDYTFFAPSNAAFNNTGQYFKTFSVTPKGKFWLGNVLQHHYVPNTKLNTTTFNSTYTRFQTGTYLFVGAQTVGDNVVLNKASTINEGNLPVTKGIVHIIDRILDPSAMIFEADILWTTQKFIAGSCSNPNLAYC</sequence>
<dbReference type="Gene3D" id="2.30.180.10">
    <property type="entry name" value="FAS1 domain"/>
    <property type="match status" value="1"/>
</dbReference>
<dbReference type="SUPFAM" id="SSF82153">
    <property type="entry name" value="FAS1 domain"/>
    <property type="match status" value="1"/>
</dbReference>
<dbReference type="SMART" id="SM00554">
    <property type="entry name" value="FAS1"/>
    <property type="match status" value="1"/>
</dbReference>
<dbReference type="PROSITE" id="PS50213">
    <property type="entry name" value="FAS1"/>
    <property type="match status" value="1"/>
</dbReference>